<evidence type="ECO:0000259" key="2">
    <source>
        <dbReference type="Pfam" id="PF08567"/>
    </source>
</evidence>
<name>A0A9N8DUC4_9STRA</name>
<feature type="compositionally biased region" description="Low complexity" evidence="1">
    <location>
        <begin position="212"/>
        <end position="226"/>
    </location>
</feature>
<dbReference type="EMBL" id="CAICTM010000285">
    <property type="protein sequence ID" value="CAB9506956.1"/>
    <property type="molecule type" value="Genomic_DNA"/>
</dbReference>
<feature type="region of interest" description="Disordered" evidence="1">
    <location>
        <begin position="479"/>
        <end position="599"/>
    </location>
</feature>
<accession>A0A9N8DUC4</accession>
<feature type="domain" description="TFIIH p62 subunit N-terminal" evidence="2">
    <location>
        <begin position="14"/>
        <end position="86"/>
    </location>
</feature>
<feature type="domain" description="TFIIH p62 subunit N-terminal" evidence="2">
    <location>
        <begin position="245"/>
        <end position="309"/>
    </location>
</feature>
<dbReference type="PANTHER" id="PTHR12856">
    <property type="entry name" value="TRANSCRIPTION INITIATION FACTOR IIH-RELATED"/>
    <property type="match status" value="1"/>
</dbReference>
<proteinExistence type="predicted"/>
<reference evidence="3" key="1">
    <citation type="submission" date="2020-06" db="EMBL/GenBank/DDBJ databases">
        <authorList>
            <consortium name="Plant Systems Biology data submission"/>
        </authorList>
    </citation>
    <scope>NUCLEOTIDE SEQUENCE</scope>
    <source>
        <strain evidence="3">D6</strain>
    </source>
</reference>
<feature type="compositionally biased region" description="Basic residues" evidence="1">
    <location>
        <begin position="897"/>
        <end position="906"/>
    </location>
</feature>
<protein>
    <recommendedName>
        <fullName evidence="2">TFIIH p62 subunit N-terminal domain-containing protein</fullName>
    </recommendedName>
</protein>
<feature type="region of interest" description="Disordered" evidence="1">
    <location>
        <begin position="203"/>
        <end position="229"/>
    </location>
</feature>
<evidence type="ECO:0000256" key="1">
    <source>
        <dbReference type="SAM" id="MobiDB-lite"/>
    </source>
</evidence>
<dbReference type="InterPro" id="IPR027079">
    <property type="entry name" value="Tfb1/GTF2H1"/>
</dbReference>
<dbReference type="GO" id="GO:0000439">
    <property type="term" value="C:transcription factor TFIIH core complex"/>
    <property type="evidence" value="ECO:0007669"/>
    <property type="project" value="InterPro"/>
</dbReference>
<sequence>MSSSEDLSFDKVKFGKSEGTLMLSASDLSFKADGKTLKVPLANIAKHQINPKSHAKALLKVMMKNNKPAKLFQMETRSDLEKINNEIINRLREFPADDSRDKPPVPKAAAGAAAASSTDDKGGVYQGVHFRNMVGSLHLLEKQLKWESSEEGGKTFALAYANIAKQQKSPPKIAKCILKLTKPDDKVFSFQVASRDDLESLNKEVEKRRKQQQPAAPAKKAPATKKAAAERTETADGVVYSQVIFKAVTGNLTLSKETLAFESTGPKKASKAIRWSRVTKSQGNPPSHAKVLLKVFLTDDSPLLFQLQERPLLQQLKNDIEARMKTPKAAKKNDNKQKLGDQLSALQSDDAKKPADDDAVTVETKFQPDVMSAATIAYEGVKQGNATGRLVLTKNDISFQKADGNKETYSWGDVFKHQCSPPKIAKALLKLVLTNAEKPITFQLPNRKDLEKIRRDIAVRLQEYQDNQQAADEKLEAISEDKAASAEASKAKKSAPAADDSPTAKKEQDSDKEASSETATKGKQESTQASEEQPEQQEEKEDNSMKRSQSDVINDLLSLASMGSDDSGSEADSGPIRPPNSGISGLLAMSDSDPQETAAATGEIPSIFDDSFASLMADTGFNSDGSDDEFSVVTTDTRTAKAAKKATSLPVDYKDVTFRSMTGVATLTQDHLLFQPDETKHPGEQPTRLTWDSVERHHGSPPKLDKAVLKVFLKSGQSATFTMTTRRDLELIRMDLTSRLHERRNTTSFTSSALEGLVIGKGAHSGKNANGYVASYKKLPPGAQSSSAYHPVQHQQCEGSVFLSWDQLSFQPSGLGDVDKARTLFWDAVAGHEVSPDKPILTIKMQDGENVTFRFSNRRELEKCDTDAESRMHSYGEFESISHNPPEEDSEPEKPKSNKKKPKPKPKASEIDPEFNMQALLNVSSSSFDDGDGDGDDLFEIPPPPSLPPPPPRGISRQRSSSSSISSASSSSSSSNHSSSSSSAGSGGSQNNDMDDDTEQTEYDDVPAPPPPPVEPET</sequence>
<dbReference type="GO" id="GO:0006351">
    <property type="term" value="P:DNA-templated transcription"/>
    <property type="evidence" value="ECO:0007669"/>
    <property type="project" value="InterPro"/>
</dbReference>
<gene>
    <name evidence="3" type="ORF">SEMRO_286_G108370.1</name>
</gene>
<organism evidence="3 4">
    <name type="scientific">Seminavis robusta</name>
    <dbReference type="NCBI Taxonomy" id="568900"/>
    <lineage>
        <taxon>Eukaryota</taxon>
        <taxon>Sar</taxon>
        <taxon>Stramenopiles</taxon>
        <taxon>Ochrophyta</taxon>
        <taxon>Bacillariophyta</taxon>
        <taxon>Bacillariophyceae</taxon>
        <taxon>Bacillariophycidae</taxon>
        <taxon>Naviculales</taxon>
        <taxon>Naviculaceae</taxon>
        <taxon>Seminavis</taxon>
    </lineage>
</organism>
<feature type="compositionally biased region" description="Low complexity" evidence="1">
    <location>
        <begin position="954"/>
        <end position="984"/>
    </location>
</feature>
<feature type="domain" description="TFIIH p62 subunit N-terminal" evidence="2">
    <location>
        <begin position="134"/>
        <end position="201"/>
    </location>
</feature>
<evidence type="ECO:0000313" key="3">
    <source>
        <dbReference type="EMBL" id="CAB9506956.1"/>
    </source>
</evidence>
<feature type="compositionally biased region" description="Acidic residues" evidence="1">
    <location>
        <begin position="532"/>
        <end position="541"/>
    </location>
</feature>
<dbReference type="Gene3D" id="2.30.29.30">
    <property type="entry name" value="Pleckstrin-homology domain (PH domain)/Phosphotyrosine-binding domain (PTB)"/>
    <property type="match status" value="3"/>
</dbReference>
<feature type="domain" description="TFIIH p62 subunit N-terminal" evidence="2">
    <location>
        <begin position="387"/>
        <end position="457"/>
    </location>
</feature>
<feature type="region of interest" description="Disordered" evidence="1">
    <location>
        <begin position="94"/>
        <end position="121"/>
    </location>
</feature>
<dbReference type="GO" id="GO:0006289">
    <property type="term" value="P:nucleotide-excision repair"/>
    <property type="evidence" value="ECO:0007669"/>
    <property type="project" value="InterPro"/>
</dbReference>
<evidence type="ECO:0000313" key="4">
    <source>
        <dbReference type="Proteomes" id="UP001153069"/>
    </source>
</evidence>
<feature type="compositionally biased region" description="Low complexity" evidence="1">
    <location>
        <begin position="561"/>
        <end position="574"/>
    </location>
</feature>
<dbReference type="CDD" id="cd13229">
    <property type="entry name" value="PH_TFIIH"/>
    <property type="match status" value="1"/>
</dbReference>
<feature type="compositionally biased region" description="Basic and acidic residues" evidence="1">
    <location>
        <begin position="94"/>
        <end position="104"/>
    </location>
</feature>
<dbReference type="InterPro" id="IPR011993">
    <property type="entry name" value="PH-like_dom_sf"/>
</dbReference>
<dbReference type="InterPro" id="IPR013876">
    <property type="entry name" value="TFIIH_BTF_p62_N"/>
</dbReference>
<feature type="region of interest" description="Disordered" evidence="1">
    <location>
        <begin position="877"/>
        <end position="1018"/>
    </location>
</feature>
<keyword evidence="4" id="KW-1185">Reference proteome</keyword>
<dbReference type="SUPFAM" id="SSF50729">
    <property type="entry name" value="PH domain-like"/>
    <property type="match status" value="4"/>
</dbReference>
<feature type="compositionally biased region" description="Basic and acidic residues" evidence="1">
    <location>
        <begin position="502"/>
        <end position="524"/>
    </location>
</feature>
<feature type="compositionally biased region" description="Pro residues" evidence="1">
    <location>
        <begin position="1007"/>
        <end position="1018"/>
    </location>
</feature>
<feature type="compositionally biased region" description="Acidic residues" evidence="1">
    <location>
        <begin position="993"/>
        <end position="1005"/>
    </location>
</feature>
<dbReference type="Proteomes" id="UP001153069">
    <property type="component" value="Unassembled WGS sequence"/>
</dbReference>
<dbReference type="AlphaFoldDB" id="A0A9N8DUC4"/>
<comment type="caution">
    <text evidence="3">The sequence shown here is derived from an EMBL/GenBank/DDBJ whole genome shotgun (WGS) entry which is preliminary data.</text>
</comment>
<feature type="compositionally biased region" description="Pro residues" evidence="1">
    <location>
        <begin position="941"/>
        <end position="953"/>
    </location>
</feature>
<feature type="compositionally biased region" description="Acidic residues" evidence="1">
    <location>
        <begin position="929"/>
        <end position="939"/>
    </location>
</feature>
<dbReference type="Pfam" id="PF08567">
    <property type="entry name" value="PH_TFIIH"/>
    <property type="match status" value="4"/>
</dbReference>